<name>A0ABS8W9R6_9GAMM</name>
<evidence type="ECO:0000313" key="2">
    <source>
        <dbReference type="EMBL" id="MCE2595762.1"/>
    </source>
</evidence>
<protein>
    <submittedName>
        <fullName evidence="2">1-acyl-sn-glycerol-3-phosphate acyltransferase</fullName>
    </submittedName>
</protein>
<dbReference type="Proteomes" id="UP001201273">
    <property type="component" value="Unassembled WGS sequence"/>
</dbReference>
<keyword evidence="2" id="KW-0808">Transferase</keyword>
<comment type="caution">
    <text evidence="2">The sequence shown here is derived from an EMBL/GenBank/DDBJ whole genome shotgun (WGS) entry which is preliminary data.</text>
</comment>
<keyword evidence="3" id="KW-1185">Reference proteome</keyword>
<organism evidence="2 3">
    <name type="scientific">Motilimonas cestriensis</name>
    <dbReference type="NCBI Taxonomy" id="2742685"/>
    <lineage>
        <taxon>Bacteria</taxon>
        <taxon>Pseudomonadati</taxon>
        <taxon>Pseudomonadota</taxon>
        <taxon>Gammaproteobacteria</taxon>
        <taxon>Alteromonadales</taxon>
        <taxon>Alteromonadales genera incertae sedis</taxon>
        <taxon>Motilimonas</taxon>
    </lineage>
</organism>
<keyword evidence="2" id="KW-0012">Acyltransferase</keyword>
<reference evidence="2 3" key="1">
    <citation type="journal article" date="2022" name="Environ. Microbiol. Rep.">
        <title>Eco-phylogenetic analyses reveal divergent evolution of vitamin B12 metabolism in the marine bacterial family 'Psychromonadaceae'.</title>
        <authorList>
            <person name="Jin X."/>
            <person name="Yang Y."/>
            <person name="Cao H."/>
            <person name="Gao B."/>
            <person name="Zhao Z."/>
        </authorList>
    </citation>
    <scope>NUCLEOTIDE SEQUENCE [LARGE SCALE GENOMIC DNA]</scope>
    <source>
        <strain evidence="2 3">MKS20</strain>
    </source>
</reference>
<dbReference type="SUPFAM" id="SSF69593">
    <property type="entry name" value="Glycerol-3-phosphate (1)-acyltransferase"/>
    <property type="match status" value="1"/>
</dbReference>
<evidence type="ECO:0000259" key="1">
    <source>
        <dbReference type="Pfam" id="PF01553"/>
    </source>
</evidence>
<accession>A0ABS8W9R6</accession>
<dbReference type="PANTHER" id="PTHR30068:SF3">
    <property type="entry name" value="PHOSPHOLIPID_GLYCEROL ACYLTRANSFERASE DOMAIN-CONTAINING PROTEIN"/>
    <property type="match status" value="1"/>
</dbReference>
<dbReference type="InterPro" id="IPR002123">
    <property type="entry name" value="Plipid/glycerol_acylTrfase"/>
</dbReference>
<dbReference type="Pfam" id="PF01553">
    <property type="entry name" value="Acyltransferase"/>
    <property type="match status" value="1"/>
</dbReference>
<dbReference type="EMBL" id="JAIMJA010000013">
    <property type="protein sequence ID" value="MCE2595762.1"/>
    <property type="molecule type" value="Genomic_DNA"/>
</dbReference>
<gene>
    <name evidence="2" type="ORF">K6Y31_13200</name>
</gene>
<feature type="domain" description="Phospholipid/glycerol acyltransferase" evidence="1">
    <location>
        <begin position="95"/>
        <end position="244"/>
    </location>
</feature>
<dbReference type="GO" id="GO:0016746">
    <property type="term" value="F:acyltransferase activity"/>
    <property type="evidence" value="ECO:0007669"/>
    <property type="project" value="UniProtKB-KW"/>
</dbReference>
<dbReference type="RefSeq" id="WP_233053433.1">
    <property type="nucleotide sequence ID" value="NZ_JAIMJA010000013.1"/>
</dbReference>
<dbReference type="PANTHER" id="PTHR30068">
    <property type="entry name" value="URONATE ISOMERASE"/>
    <property type="match status" value="1"/>
</dbReference>
<sequence length="377" mass="42549">MATETTGAEDVFADIRPYNDNEIAGVIQRIIHDEEFIAAMTKVRFPRLSGWAPWLMRPLVKQALSKKWAGLDSVDKVQAEVAAHMQSMVTRTTSKVTFTGLEQLQRDQAYLFVSNHRDIAMDPAFVNWGLFHNNFGTVRIAIGDNLLKKPYVTDLMKLNKSFIVKRSATAPRAMMAAFTHLSAYINDSLRSGNNIWIAQKEGRAKDGFDKTDPAIIKMFYMHGKKQKVPFAEYVKQLKIVPVAISYEFDPGDVSKAKELYATEQHGKYEKSEFEDIVSITEGITGKKGHVHIAFGQPLQDDYDDADSVAAAIDDSIYRHYYLHPANLLAAKVPEADNVSLADRQAFEEHMNNVPEELRERVLAMYAQPVFNRANLSD</sequence>
<proteinExistence type="predicted"/>
<evidence type="ECO:0000313" key="3">
    <source>
        <dbReference type="Proteomes" id="UP001201273"/>
    </source>
</evidence>